<dbReference type="EMBL" id="PETL01000323">
    <property type="protein sequence ID" value="PIV63576.1"/>
    <property type="molecule type" value="Genomic_DNA"/>
</dbReference>
<organism evidence="1 2">
    <name type="scientific">bacterium (Candidatus Ratteibacteria) CG01_land_8_20_14_3_00_40_19</name>
    <dbReference type="NCBI Taxonomy" id="2014290"/>
    <lineage>
        <taxon>Bacteria</taxon>
        <taxon>Candidatus Ratteibacteria</taxon>
    </lineage>
</organism>
<protein>
    <submittedName>
        <fullName evidence="1">YgiT-type zinc finger domain-containing protein</fullName>
    </submittedName>
</protein>
<name>A0A2M7E762_9BACT</name>
<dbReference type="CDD" id="cd12870">
    <property type="entry name" value="MqsA"/>
    <property type="match status" value="1"/>
</dbReference>
<dbReference type="AlphaFoldDB" id="A0A2M7E762"/>
<reference evidence="2" key="1">
    <citation type="submission" date="2017-09" db="EMBL/GenBank/DDBJ databases">
        <title>Depth-based differentiation of microbial function through sediment-hosted aquifers and enrichment of novel symbionts in the deep terrestrial subsurface.</title>
        <authorList>
            <person name="Probst A.J."/>
            <person name="Ladd B."/>
            <person name="Jarett J.K."/>
            <person name="Geller-Mcgrath D.E."/>
            <person name="Sieber C.M.K."/>
            <person name="Emerson J.B."/>
            <person name="Anantharaman K."/>
            <person name="Thomas B.C."/>
            <person name="Malmstrom R."/>
            <person name="Stieglmeier M."/>
            <person name="Klingl A."/>
            <person name="Woyke T."/>
            <person name="Ryan C.M."/>
            <person name="Banfield J.F."/>
        </authorList>
    </citation>
    <scope>NUCLEOTIDE SEQUENCE [LARGE SCALE GENOMIC DNA]</scope>
</reference>
<dbReference type="Proteomes" id="UP000228886">
    <property type="component" value="Unassembled WGS sequence"/>
</dbReference>
<evidence type="ECO:0000313" key="1">
    <source>
        <dbReference type="EMBL" id="PIV63576.1"/>
    </source>
</evidence>
<comment type="caution">
    <text evidence="1">The sequence shown here is derived from an EMBL/GenBank/DDBJ whole genome shotgun (WGS) entry which is preliminary data.</text>
</comment>
<evidence type="ECO:0000313" key="2">
    <source>
        <dbReference type="Proteomes" id="UP000228886"/>
    </source>
</evidence>
<gene>
    <name evidence="1" type="ORF">COS11_06750</name>
</gene>
<accession>A0A2M7E762</accession>
<dbReference type="InterPro" id="IPR022453">
    <property type="entry name" value="Znf_MqsA-type"/>
</dbReference>
<sequence length="74" mass="8306">MNRCSVCHGETTSKTITYTQWYEGKLIAVQNVPAEVCPTCGEEYFSPEVTDKIQKVIELHNSIATLEVPVYQLA</sequence>
<proteinExistence type="predicted"/>
<dbReference type="Gene3D" id="3.10.20.860">
    <property type="match status" value="1"/>
</dbReference>
<dbReference type="NCBIfam" id="TIGR03831">
    <property type="entry name" value="YgiT_finger"/>
    <property type="match status" value="1"/>
</dbReference>